<sequence length="330" mass="36212">MRESDLALVEALQRQPRASWVDLAKVLDAAPVTLARRWEQLRQAGLARVTVTPGPTFGRTGVNAFITADCEPARTDAIAQALLSNPRIATIQVTGGDPDLVLISFAPDIATLHTDVLRHLQQQTGVRAVCVSLTTDLHTEASQWRVQALDRNQSTKLGGNRAGPPNPVPRPDDTDKHLVNVLSQDGRMSYTELGAALGMSTTTVRRRLSHLTGSGLLRLRCDIATRLFGWPIVATLWTRAPSAHHDQIARELRSRPSIGVIASTTGRSNLLLQLFLPTIELLPQIEAGLAEKFPAIHIVNSTFDLRTLKRMGWELDEAGRSVRLIPLVLW</sequence>
<dbReference type="InterPro" id="IPR036388">
    <property type="entry name" value="WH-like_DNA-bd_sf"/>
</dbReference>
<evidence type="ECO:0000256" key="3">
    <source>
        <dbReference type="ARBA" id="ARBA00023163"/>
    </source>
</evidence>
<protein>
    <submittedName>
        <fullName evidence="6">Lrp/AsnC family transcriptional regulator</fullName>
    </submittedName>
</protein>
<dbReference type="PANTHER" id="PTHR30154">
    <property type="entry name" value="LEUCINE-RESPONSIVE REGULATORY PROTEIN"/>
    <property type="match status" value="1"/>
</dbReference>
<dbReference type="PRINTS" id="PR00033">
    <property type="entry name" value="HTHASNC"/>
</dbReference>
<dbReference type="InterPro" id="IPR019888">
    <property type="entry name" value="Tscrpt_reg_AsnC-like"/>
</dbReference>
<dbReference type="Pfam" id="PF13404">
    <property type="entry name" value="HTH_AsnC-type"/>
    <property type="match status" value="2"/>
</dbReference>
<dbReference type="SMART" id="SM00344">
    <property type="entry name" value="HTH_ASNC"/>
    <property type="match status" value="2"/>
</dbReference>
<dbReference type="Gene3D" id="1.10.10.10">
    <property type="entry name" value="Winged helix-like DNA-binding domain superfamily/Winged helix DNA-binding domain"/>
    <property type="match status" value="2"/>
</dbReference>
<evidence type="ECO:0000256" key="1">
    <source>
        <dbReference type="ARBA" id="ARBA00023015"/>
    </source>
</evidence>
<accession>A0ABX0C757</accession>
<evidence type="ECO:0000256" key="2">
    <source>
        <dbReference type="ARBA" id="ARBA00023125"/>
    </source>
</evidence>
<keyword evidence="3" id="KW-0804">Transcription</keyword>
<comment type="caution">
    <text evidence="6">The sequence shown here is derived from an EMBL/GenBank/DDBJ whole genome shotgun (WGS) entry which is preliminary data.</text>
</comment>
<dbReference type="Gene3D" id="3.30.70.920">
    <property type="match status" value="1"/>
</dbReference>
<dbReference type="Proteomes" id="UP000470404">
    <property type="component" value="Unassembled WGS sequence"/>
</dbReference>
<reference evidence="6 7" key="1">
    <citation type="submission" date="2020-01" db="EMBL/GenBank/DDBJ databases">
        <title>Insect and environment-associated Actinomycetes.</title>
        <authorList>
            <person name="Currrie C."/>
            <person name="Chevrette M."/>
            <person name="Carlson C."/>
            <person name="Stubbendieck R."/>
            <person name="Wendt-Pienkowski E."/>
        </authorList>
    </citation>
    <scope>NUCLEOTIDE SEQUENCE [LARGE SCALE GENOMIC DNA]</scope>
    <source>
        <strain evidence="6 7">SID8386</strain>
    </source>
</reference>
<dbReference type="InterPro" id="IPR000485">
    <property type="entry name" value="AsnC-type_HTH_dom"/>
</dbReference>
<evidence type="ECO:0000256" key="4">
    <source>
        <dbReference type="SAM" id="MobiDB-lite"/>
    </source>
</evidence>
<keyword evidence="7" id="KW-1185">Reference proteome</keyword>
<dbReference type="PROSITE" id="PS50956">
    <property type="entry name" value="HTH_ASNC_2"/>
    <property type="match status" value="1"/>
</dbReference>
<keyword evidence="1" id="KW-0805">Transcription regulation</keyword>
<dbReference type="SUPFAM" id="SSF54909">
    <property type="entry name" value="Dimeric alpha+beta barrel"/>
    <property type="match status" value="1"/>
</dbReference>
<dbReference type="InterPro" id="IPR019885">
    <property type="entry name" value="Tscrpt_reg_HTH_AsnC-type_CS"/>
</dbReference>
<evidence type="ECO:0000259" key="5">
    <source>
        <dbReference type="PROSITE" id="PS50956"/>
    </source>
</evidence>
<proteinExistence type="predicted"/>
<feature type="domain" description="HTH asnC-type" evidence="5">
    <location>
        <begin position="171"/>
        <end position="231"/>
    </location>
</feature>
<dbReference type="PANTHER" id="PTHR30154:SF34">
    <property type="entry name" value="TRANSCRIPTIONAL REGULATOR AZLB"/>
    <property type="match status" value="1"/>
</dbReference>
<gene>
    <name evidence="6" type="ORF">G3I59_47170</name>
</gene>
<evidence type="ECO:0000313" key="7">
    <source>
        <dbReference type="Proteomes" id="UP000470404"/>
    </source>
</evidence>
<name>A0ABX0C757_9PSEU</name>
<dbReference type="SUPFAM" id="SSF46785">
    <property type="entry name" value="Winged helix' DNA-binding domain"/>
    <property type="match status" value="1"/>
</dbReference>
<keyword evidence="2" id="KW-0238">DNA-binding</keyword>
<dbReference type="RefSeq" id="WP_067584450.1">
    <property type="nucleotide sequence ID" value="NZ_JAAGNC010000223.1"/>
</dbReference>
<organism evidence="6 7">
    <name type="scientific">Amycolatopsis rubida</name>
    <dbReference type="NCBI Taxonomy" id="112413"/>
    <lineage>
        <taxon>Bacteria</taxon>
        <taxon>Bacillati</taxon>
        <taxon>Actinomycetota</taxon>
        <taxon>Actinomycetes</taxon>
        <taxon>Pseudonocardiales</taxon>
        <taxon>Pseudonocardiaceae</taxon>
        <taxon>Amycolatopsis</taxon>
    </lineage>
</organism>
<dbReference type="PROSITE" id="PS00519">
    <property type="entry name" value="HTH_ASNC_1"/>
    <property type="match status" value="1"/>
</dbReference>
<dbReference type="InterPro" id="IPR011008">
    <property type="entry name" value="Dimeric_a/b-barrel"/>
</dbReference>
<evidence type="ECO:0000313" key="6">
    <source>
        <dbReference type="EMBL" id="NEC62978.1"/>
    </source>
</evidence>
<dbReference type="InterPro" id="IPR036390">
    <property type="entry name" value="WH_DNA-bd_sf"/>
</dbReference>
<dbReference type="EMBL" id="JAAGNC010000223">
    <property type="protein sequence ID" value="NEC62978.1"/>
    <property type="molecule type" value="Genomic_DNA"/>
</dbReference>
<feature type="region of interest" description="Disordered" evidence="4">
    <location>
        <begin position="150"/>
        <end position="175"/>
    </location>
</feature>